<dbReference type="AlphaFoldDB" id="A0A921JHR3"/>
<evidence type="ECO:0000313" key="3">
    <source>
        <dbReference type="EMBL" id="HJE38592.1"/>
    </source>
</evidence>
<keyword evidence="2" id="KW-0732">Signal</keyword>
<feature type="region of interest" description="Disordered" evidence="1">
    <location>
        <begin position="23"/>
        <end position="59"/>
    </location>
</feature>
<sequence length="383" mass="41887">MKKVSKIVAVMLCMTAMAMTSCKSDDEPEVPVNTSGIPSDDLASENPSIGSATTSIPNMQYTVEPDGDDAIIRLDMTGIQQAGSYDWMRLVGTAQDGQNVWLSVDGKPKGISVYNNADDNANAQVLSADLVFLVDNSGSMSQEANAIARDIKEWAVKLAASSLDIKFACVGYSEYGTINGAINFTDVESLSAFLDRYTGTSRTTGFVGEDAEILKNAADAMQRVYDECGGMALRYADANLTFRPGSNRIYVNFTDEPNQPNSNEDYSVEFFADQANWSTNQGTVHTVYSASPSFTERPLYREYPWRISEYTGGTILYASSNFSGVTLDSLPVTGAMTNSYVIRFTNVREFMDGNDHEVKITVLSTDGETRAERIFYMNFGVAQ</sequence>
<dbReference type="InterPro" id="IPR036465">
    <property type="entry name" value="vWFA_dom_sf"/>
</dbReference>
<dbReference type="SUPFAM" id="SSF53300">
    <property type="entry name" value="vWA-like"/>
    <property type="match status" value="1"/>
</dbReference>
<dbReference type="Proteomes" id="UP000711407">
    <property type="component" value="Unassembled WGS sequence"/>
</dbReference>
<dbReference type="EMBL" id="DYXT01000016">
    <property type="protein sequence ID" value="HJE38592.1"/>
    <property type="molecule type" value="Genomic_DNA"/>
</dbReference>
<evidence type="ECO:0000313" key="4">
    <source>
        <dbReference type="Proteomes" id="UP000711407"/>
    </source>
</evidence>
<proteinExistence type="predicted"/>
<dbReference type="PROSITE" id="PS51257">
    <property type="entry name" value="PROKAR_LIPOPROTEIN"/>
    <property type="match status" value="1"/>
</dbReference>
<reference evidence="3" key="1">
    <citation type="journal article" date="2021" name="PeerJ">
        <title>Extensive microbial diversity within the chicken gut microbiome revealed by metagenomics and culture.</title>
        <authorList>
            <person name="Gilroy R."/>
            <person name="Ravi A."/>
            <person name="Getino M."/>
            <person name="Pursley I."/>
            <person name="Horton D.L."/>
            <person name="Alikhan N.F."/>
            <person name="Baker D."/>
            <person name="Gharbi K."/>
            <person name="Hall N."/>
            <person name="Watson M."/>
            <person name="Adriaenssens E.M."/>
            <person name="Foster-Nyarko E."/>
            <person name="Jarju S."/>
            <person name="Secka A."/>
            <person name="Antonio M."/>
            <person name="Oren A."/>
            <person name="Chaudhuri R.R."/>
            <person name="La Ragione R."/>
            <person name="Hildebrand F."/>
            <person name="Pallen M.J."/>
        </authorList>
    </citation>
    <scope>NUCLEOTIDE SEQUENCE</scope>
    <source>
        <strain evidence="3">4100</strain>
    </source>
</reference>
<evidence type="ECO:0000256" key="1">
    <source>
        <dbReference type="SAM" id="MobiDB-lite"/>
    </source>
</evidence>
<name>A0A921JHR3_9BACT</name>
<feature type="signal peptide" evidence="2">
    <location>
        <begin position="1"/>
        <end position="18"/>
    </location>
</feature>
<feature type="chain" id="PRO_5037641632" evidence="2">
    <location>
        <begin position="19"/>
        <end position="383"/>
    </location>
</feature>
<accession>A0A921JHR3</accession>
<reference evidence="3" key="2">
    <citation type="submission" date="2021-09" db="EMBL/GenBank/DDBJ databases">
        <authorList>
            <person name="Gilroy R."/>
        </authorList>
    </citation>
    <scope>NUCLEOTIDE SEQUENCE</scope>
    <source>
        <strain evidence="3">4100</strain>
    </source>
</reference>
<evidence type="ECO:0000256" key="2">
    <source>
        <dbReference type="SAM" id="SignalP"/>
    </source>
</evidence>
<dbReference type="Gene3D" id="3.40.50.410">
    <property type="entry name" value="von Willebrand factor, type A domain"/>
    <property type="match status" value="1"/>
</dbReference>
<protein>
    <submittedName>
        <fullName evidence="3">VWA domain-containing protein</fullName>
    </submittedName>
</protein>
<gene>
    <name evidence="3" type="ORF">K8V47_02365</name>
</gene>
<feature type="compositionally biased region" description="Polar residues" evidence="1">
    <location>
        <begin position="45"/>
        <end position="59"/>
    </location>
</feature>
<organism evidence="3 4">
    <name type="scientific">Candidatus Amulumruptor caecigallinarius</name>
    <dbReference type="NCBI Taxonomy" id="2109911"/>
    <lineage>
        <taxon>Bacteria</taxon>
        <taxon>Pseudomonadati</taxon>
        <taxon>Bacteroidota</taxon>
        <taxon>Bacteroidia</taxon>
        <taxon>Bacteroidales</taxon>
        <taxon>Muribaculaceae</taxon>
        <taxon>Candidatus Amulumruptor</taxon>
    </lineage>
</organism>
<comment type="caution">
    <text evidence="3">The sequence shown here is derived from an EMBL/GenBank/DDBJ whole genome shotgun (WGS) entry which is preliminary data.</text>
</comment>